<dbReference type="InterPro" id="IPR008794">
    <property type="entry name" value="Pro_racemase_fam"/>
</dbReference>
<dbReference type="PIRSF" id="PIRSF029792">
    <property type="entry name" value="Pro_racemase"/>
    <property type="match status" value="1"/>
</dbReference>
<dbReference type="SFLD" id="SFLDS00028">
    <property type="entry name" value="Proline_Racemase"/>
    <property type="match status" value="1"/>
</dbReference>
<accession>A0A806X1X1</accession>
<comment type="similarity">
    <text evidence="1">Belongs to the proline racemase family.</text>
</comment>
<dbReference type="FunFam" id="3.10.310.10:FF:000003">
    <property type="entry name" value="Proline racemase"/>
    <property type="match status" value="1"/>
</dbReference>
<proteinExistence type="inferred from homology"/>
<dbReference type="Pfam" id="PF05544">
    <property type="entry name" value="Pro_racemase"/>
    <property type="match status" value="1"/>
</dbReference>
<dbReference type="EMBL" id="CP012871">
    <property type="protein sequence ID" value="ALR75300.1"/>
    <property type="molecule type" value="Genomic_DNA"/>
</dbReference>
<sequence>MTEPRSQIELRAIDSHTGGEPTRLIVSGFPDLGGGSMAERRERFARDYDRWRKAVILEPRGSDVLVGALLCDPVSADATAGVIFFNNSGFLNMCGHGTIGLIASLAWLGRIRPGKHKIETPVGDVTATLHDDGSVCVENVPSYRWRQQVRVQTALGIVTGDIAWGGNWFFLVNDHPFAVQPDEIPQLTDFAWAIREGLEAAGIYGENDGVIDHIELFAPDAHADSRSFVLCPGKAWDRSPCGTGTSAKLACLAADGKLQPGETWRQASIIGSQFTASFRREGDRVVPTIRGEAWVCGDNRLILNPDDPFCWGIAL</sequence>
<dbReference type="Proteomes" id="UP000069162">
    <property type="component" value="Chromosome"/>
</dbReference>
<evidence type="ECO:0000313" key="3">
    <source>
        <dbReference type="Proteomes" id="UP000069162"/>
    </source>
</evidence>
<dbReference type="NCBIfam" id="NF010577">
    <property type="entry name" value="PRK13970.1"/>
    <property type="match status" value="1"/>
</dbReference>
<dbReference type="AlphaFoldDB" id="A0A806X1X1"/>
<dbReference type="Gene3D" id="3.10.310.10">
    <property type="entry name" value="Diaminopimelate Epimerase, Chain A, domain 1"/>
    <property type="match status" value="2"/>
</dbReference>
<dbReference type="OrthoDB" id="181267at2"/>
<dbReference type="PANTHER" id="PTHR33442:SF1">
    <property type="entry name" value="TRANS-3-HYDROXY-L-PROLINE DEHYDRATASE"/>
    <property type="match status" value="1"/>
</dbReference>
<dbReference type="PANTHER" id="PTHR33442">
    <property type="entry name" value="TRANS-3-HYDROXY-L-PROLINE DEHYDRATASE"/>
    <property type="match status" value="1"/>
</dbReference>
<name>A0A806X1X1_9ENTR</name>
<organism evidence="2 3">
    <name type="scientific">[Enterobacter] lignolyticus</name>
    <dbReference type="NCBI Taxonomy" id="1334193"/>
    <lineage>
        <taxon>Bacteria</taxon>
        <taxon>Pseudomonadati</taxon>
        <taxon>Pseudomonadota</taxon>
        <taxon>Gammaproteobacteria</taxon>
        <taxon>Enterobacterales</taxon>
        <taxon>Enterobacteriaceae</taxon>
        <taxon>Pluralibacter</taxon>
    </lineage>
</organism>
<dbReference type="RefSeq" id="WP_062740275.1">
    <property type="nucleotide sequence ID" value="NZ_CP012871.1"/>
</dbReference>
<reference evidence="3" key="1">
    <citation type="submission" date="2015-10" db="EMBL/GenBank/DDBJ databases">
        <title>Complete Genome Sequencing of Klebsiella sp. strain G5.</title>
        <authorList>
            <person name="Chan K.-G."/>
            <person name="Chen J.-W."/>
        </authorList>
    </citation>
    <scope>NUCLEOTIDE SEQUENCE [LARGE SCALE GENOMIC DNA]</scope>
    <source>
        <strain evidence="3">G5</strain>
    </source>
</reference>
<evidence type="ECO:0000256" key="1">
    <source>
        <dbReference type="ARBA" id="ARBA00007529"/>
    </source>
</evidence>
<dbReference type="KEGG" id="kle:AO703_02955"/>
<protein>
    <submittedName>
        <fullName evidence="2">Hydroxyproline-2-epimerase</fullName>
    </submittedName>
</protein>
<evidence type="ECO:0000313" key="2">
    <source>
        <dbReference type="EMBL" id="ALR75300.1"/>
    </source>
</evidence>
<dbReference type="GO" id="GO:0047580">
    <property type="term" value="F:4-hydroxyproline epimerase activity"/>
    <property type="evidence" value="ECO:0007669"/>
    <property type="project" value="UniProtKB-ARBA"/>
</dbReference>
<gene>
    <name evidence="2" type="ORF">AO703_02955</name>
</gene>
<dbReference type="SUPFAM" id="SSF54506">
    <property type="entry name" value="Diaminopimelate epimerase-like"/>
    <property type="match status" value="1"/>
</dbReference>